<protein>
    <submittedName>
        <fullName evidence="3">Uncharacterized protein</fullName>
    </submittedName>
</protein>
<dbReference type="AlphaFoldDB" id="A0A915CKC5"/>
<evidence type="ECO:0000313" key="3">
    <source>
        <dbReference type="WBParaSite" id="PgR245X_g002_t01"/>
    </source>
</evidence>
<keyword evidence="2" id="KW-1185">Reference proteome</keyword>
<accession>A0A915CKC5</accession>
<feature type="region of interest" description="Disordered" evidence="1">
    <location>
        <begin position="94"/>
        <end position="120"/>
    </location>
</feature>
<name>A0A915CKC5_PARUN</name>
<organism evidence="2 3">
    <name type="scientific">Parascaris univalens</name>
    <name type="common">Nematode worm</name>
    <dbReference type="NCBI Taxonomy" id="6257"/>
    <lineage>
        <taxon>Eukaryota</taxon>
        <taxon>Metazoa</taxon>
        <taxon>Ecdysozoa</taxon>
        <taxon>Nematoda</taxon>
        <taxon>Chromadorea</taxon>
        <taxon>Rhabditida</taxon>
        <taxon>Spirurina</taxon>
        <taxon>Ascaridomorpha</taxon>
        <taxon>Ascaridoidea</taxon>
        <taxon>Ascarididae</taxon>
        <taxon>Parascaris</taxon>
    </lineage>
</organism>
<dbReference type="WBParaSite" id="PgR245X_g002_t01">
    <property type="protein sequence ID" value="PgR245X_g002_t01"/>
    <property type="gene ID" value="PgR245X_g002"/>
</dbReference>
<dbReference type="Proteomes" id="UP000887569">
    <property type="component" value="Unplaced"/>
</dbReference>
<proteinExistence type="predicted"/>
<reference evidence="3" key="1">
    <citation type="submission" date="2022-11" db="UniProtKB">
        <authorList>
            <consortium name="WormBaseParasite"/>
        </authorList>
    </citation>
    <scope>IDENTIFICATION</scope>
</reference>
<sequence length="134" mass="16117">HRSSYRLMKFSSFLFTSIRCQQRSTSTSQMRSYNRVSRNNAANHYMRRINSSFYPPHFCPILNRYFSLKKKKNPQTRQIVQAISEEYCSCGEQAKENERRTRWTNMPKFSPKSSSKRERYDLASVHLFKHKQPH</sequence>
<evidence type="ECO:0000256" key="1">
    <source>
        <dbReference type="SAM" id="MobiDB-lite"/>
    </source>
</evidence>
<evidence type="ECO:0000313" key="2">
    <source>
        <dbReference type="Proteomes" id="UP000887569"/>
    </source>
</evidence>